<dbReference type="Pfam" id="PF00782">
    <property type="entry name" value="DSPc"/>
    <property type="match status" value="1"/>
</dbReference>
<protein>
    <recommendedName>
        <fullName evidence="2">protein-tyrosine-phosphatase</fullName>
        <ecNumber evidence="2">3.1.3.48</ecNumber>
    </recommendedName>
</protein>
<evidence type="ECO:0000313" key="8">
    <source>
        <dbReference type="EMBL" id="ELU13834.1"/>
    </source>
</evidence>
<dbReference type="InterPro" id="IPR029021">
    <property type="entry name" value="Prot-tyrosine_phosphatase-like"/>
</dbReference>
<dbReference type="SUPFAM" id="SSF52799">
    <property type="entry name" value="(Phosphotyrosine protein) phosphatases II"/>
    <property type="match status" value="1"/>
</dbReference>
<evidence type="ECO:0000256" key="2">
    <source>
        <dbReference type="ARBA" id="ARBA00013064"/>
    </source>
</evidence>
<sequence>MSAGTLAACLEGSLGVLVIDARPFIAFNSSHVTSAHNVHCPPILKRRSGGTIPLENVIRCPKARGSLLDGRYTSVVVYDESSASVRDIPRDSNASLVVKCLTEHARASSLYFLQVGVGNVASSCVSLKRRYSLPLGMKYDCSFGTQGDPVMVLPWLYLGNAFHAAQVVRLRELGITALLNVAASTPFLRSPAHSSAAPPAFHYKHLSIDDTSTSNISMWFPEAFAFIEETRRNQGVVLVHCHAGISRSATICIAYLMRHQCLTLDQAHDFLHTRRSRIAPNLNFMWQLLEYEAQL</sequence>
<dbReference type="EMBL" id="KB295002">
    <property type="protein sequence ID" value="ELU13834.1"/>
    <property type="molecule type" value="Genomic_DNA"/>
</dbReference>
<reference evidence="9" key="3">
    <citation type="submission" date="2015-06" db="UniProtKB">
        <authorList>
            <consortium name="EnsemblMetazoa"/>
        </authorList>
    </citation>
    <scope>IDENTIFICATION</scope>
</reference>
<dbReference type="GO" id="GO:0004725">
    <property type="term" value="F:protein tyrosine phosphatase activity"/>
    <property type="evidence" value="ECO:0007669"/>
    <property type="project" value="UniProtKB-EC"/>
</dbReference>
<dbReference type="InterPro" id="IPR020422">
    <property type="entry name" value="TYR_PHOSPHATASE_DUAL_dom"/>
</dbReference>
<evidence type="ECO:0000313" key="10">
    <source>
        <dbReference type="Proteomes" id="UP000014760"/>
    </source>
</evidence>
<evidence type="ECO:0000259" key="5">
    <source>
        <dbReference type="PROSITE" id="PS50054"/>
    </source>
</evidence>
<dbReference type="GO" id="GO:0043409">
    <property type="term" value="P:negative regulation of MAPK cascade"/>
    <property type="evidence" value="ECO:0007669"/>
    <property type="project" value="TreeGrafter"/>
</dbReference>
<dbReference type="SUPFAM" id="SSF52821">
    <property type="entry name" value="Rhodanese/Cell cycle control phosphatase"/>
    <property type="match status" value="1"/>
</dbReference>
<reference evidence="8 10" key="2">
    <citation type="journal article" date="2013" name="Nature">
        <title>Insights into bilaterian evolution from three spiralian genomes.</title>
        <authorList>
            <person name="Simakov O."/>
            <person name="Marletaz F."/>
            <person name="Cho S.J."/>
            <person name="Edsinger-Gonzales E."/>
            <person name="Havlak P."/>
            <person name="Hellsten U."/>
            <person name="Kuo D.H."/>
            <person name="Larsson T."/>
            <person name="Lv J."/>
            <person name="Arendt D."/>
            <person name="Savage R."/>
            <person name="Osoegawa K."/>
            <person name="de Jong P."/>
            <person name="Grimwood J."/>
            <person name="Chapman J.A."/>
            <person name="Shapiro H."/>
            <person name="Aerts A."/>
            <person name="Otillar R.P."/>
            <person name="Terry A.Y."/>
            <person name="Boore J.L."/>
            <person name="Grigoriev I.V."/>
            <person name="Lindberg D.R."/>
            <person name="Seaver E.C."/>
            <person name="Weisblat D.A."/>
            <person name="Putnam N.H."/>
            <person name="Rokhsar D.S."/>
        </authorList>
    </citation>
    <scope>NUCLEOTIDE SEQUENCE</scope>
    <source>
        <strain evidence="8 10">I ESC-2004</strain>
    </source>
</reference>
<accession>R7V5J2</accession>
<dbReference type="PANTHER" id="PTHR10159:SF530">
    <property type="entry name" value="DUAL SPECIFICITY PROTEIN PHOSPHATASE DDB_G0271350-RELATED"/>
    <property type="match status" value="1"/>
</dbReference>
<dbReference type="CDD" id="cd01446">
    <property type="entry name" value="DSP_MapKP"/>
    <property type="match status" value="1"/>
</dbReference>
<dbReference type="EnsemblMetazoa" id="CapteT83446">
    <property type="protein sequence ID" value="CapteP83446"/>
    <property type="gene ID" value="CapteG83446"/>
</dbReference>
<dbReference type="InterPro" id="IPR008343">
    <property type="entry name" value="MKP"/>
</dbReference>
<evidence type="ECO:0000256" key="3">
    <source>
        <dbReference type="ARBA" id="ARBA00022801"/>
    </source>
</evidence>
<evidence type="ECO:0000259" key="7">
    <source>
        <dbReference type="PROSITE" id="PS50206"/>
    </source>
</evidence>
<dbReference type="Proteomes" id="UP000014760">
    <property type="component" value="Unassembled WGS sequence"/>
</dbReference>
<dbReference type="EMBL" id="AMQN01005048">
    <property type="status" value="NOT_ANNOTATED_CDS"/>
    <property type="molecule type" value="Genomic_DNA"/>
</dbReference>
<dbReference type="PROSITE" id="PS00383">
    <property type="entry name" value="TYR_PHOSPHATASE_1"/>
    <property type="match status" value="1"/>
</dbReference>
<proteinExistence type="inferred from homology"/>
<dbReference type="STRING" id="283909.R7V5J2"/>
<dbReference type="Gene3D" id="3.40.250.10">
    <property type="entry name" value="Rhodanese-like domain"/>
    <property type="match status" value="1"/>
</dbReference>
<name>R7V5J2_CAPTE</name>
<dbReference type="Gene3D" id="3.90.190.10">
    <property type="entry name" value="Protein tyrosine phosphatase superfamily"/>
    <property type="match status" value="1"/>
</dbReference>
<dbReference type="OrthoDB" id="165342at2759"/>
<dbReference type="InterPro" id="IPR001763">
    <property type="entry name" value="Rhodanese-like_dom"/>
</dbReference>
<keyword evidence="3" id="KW-0378">Hydrolase</keyword>
<dbReference type="GO" id="GO:0017017">
    <property type="term" value="F:MAP kinase tyrosine/serine/threonine phosphatase activity"/>
    <property type="evidence" value="ECO:0007669"/>
    <property type="project" value="InterPro"/>
</dbReference>
<dbReference type="InterPro" id="IPR000387">
    <property type="entry name" value="Tyr_Pase_dom"/>
</dbReference>
<dbReference type="SMART" id="SM00195">
    <property type="entry name" value="DSPc"/>
    <property type="match status" value="1"/>
</dbReference>
<evidence type="ECO:0000313" key="9">
    <source>
        <dbReference type="EnsemblMetazoa" id="CapteP83446"/>
    </source>
</evidence>
<feature type="domain" description="Tyrosine specific protein phosphatases" evidence="6">
    <location>
        <begin position="224"/>
        <end position="275"/>
    </location>
</feature>
<dbReference type="InterPro" id="IPR036873">
    <property type="entry name" value="Rhodanese-like_dom_sf"/>
</dbReference>
<keyword evidence="10" id="KW-1185">Reference proteome</keyword>
<dbReference type="InterPro" id="IPR000340">
    <property type="entry name" value="Dual-sp_phosphatase_cat-dom"/>
</dbReference>
<dbReference type="InterPro" id="IPR016130">
    <property type="entry name" value="Tyr_Pase_AS"/>
</dbReference>
<dbReference type="PROSITE" id="PS50206">
    <property type="entry name" value="RHODANESE_3"/>
    <property type="match status" value="1"/>
</dbReference>
<dbReference type="HOGENOM" id="CLU_027074_0_2_1"/>
<dbReference type="GO" id="GO:0005634">
    <property type="term" value="C:nucleus"/>
    <property type="evidence" value="ECO:0007669"/>
    <property type="project" value="TreeGrafter"/>
</dbReference>
<dbReference type="EC" id="3.1.3.48" evidence="2"/>
<evidence type="ECO:0000256" key="4">
    <source>
        <dbReference type="ARBA" id="ARBA00022912"/>
    </source>
</evidence>
<organism evidence="8">
    <name type="scientific">Capitella teleta</name>
    <name type="common">Polychaete worm</name>
    <dbReference type="NCBI Taxonomy" id="283909"/>
    <lineage>
        <taxon>Eukaryota</taxon>
        <taxon>Metazoa</taxon>
        <taxon>Spiralia</taxon>
        <taxon>Lophotrochozoa</taxon>
        <taxon>Annelida</taxon>
        <taxon>Polychaeta</taxon>
        <taxon>Sedentaria</taxon>
        <taxon>Scolecida</taxon>
        <taxon>Capitellidae</taxon>
        <taxon>Capitella</taxon>
    </lineage>
</organism>
<keyword evidence="4" id="KW-0904">Protein phosphatase</keyword>
<evidence type="ECO:0000259" key="6">
    <source>
        <dbReference type="PROSITE" id="PS50056"/>
    </source>
</evidence>
<comment type="similarity">
    <text evidence="1">Belongs to the protein-tyrosine phosphatase family. Non-receptor class dual specificity subfamily.</text>
</comment>
<dbReference type="AlphaFoldDB" id="R7V5J2"/>
<reference evidence="10" key="1">
    <citation type="submission" date="2012-12" db="EMBL/GenBank/DDBJ databases">
        <authorList>
            <person name="Hellsten U."/>
            <person name="Grimwood J."/>
            <person name="Chapman J.A."/>
            <person name="Shapiro H."/>
            <person name="Aerts A."/>
            <person name="Otillar R.P."/>
            <person name="Terry A.Y."/>
            <person name="Boore J.L."/>
            <person name="Simakov O."/>
            <person name="Marletaz F."/>
            <person name="Cho S.-J."/>
            <person name="Edsinger-Gonzales E."/>
            <person name="Havlak P."/>
            <person name="Kuo D.-H."/>
            <person name="Larsson T."/>
            <person name="Lv J."/>
            <person name="Arendt D."/>
            <person name="Savage R."/>
            <person name="Osoegawa K."/>
            <person name="de Jong P."/>
            <person name="Lindberg D.R."/>
            <person name="Seaver E.C."/>
            <person name="Weisblat D.A."/>
            <person name="Putnam N.H."/>
            <person name="Grigoriev I.V."/>
            <person name="Rokhsar D.S."/>
        </authorList>
    </citation>
    <scope>NUCLEOTIDE SEQUENCE</scope>
    <source>
        <strain evidence="10">I ESC-2004</strain>
    </source>
</reference>
<dbReference type="PRINTS" id="PR01764">
    <property type="entry name" value="MAPKPHPHTASE"/>
</dbReference>
<feature type="domain" description="Tyrosine-protein phosphatase" evidence="5">
    <location>
        <begin position="148"/>
        <end position="295"/>
    </location>
</feature>
<feature type="domain" description="Rhodanese" evidence="7">
    <location>
        <begin position="15"/>
        <end position="86"/>
    </location>
</feature>
<dbReference type="PROSITE" id="PS50054">
    <property type="entry name" value="TYR_PHOSPHATASE_DUAL"/>
    <property type="match status" value="1"/>
</dbReference>
<gene>
    <name evidence="8" type="ORF">CAPTEDRAFT_83446</name>
</gene>
<feature type="non-terminal residue" evidence="8">
    <location>
        <position position="295"/>
    </location>
</feature>
<dbReference type="PROSITE" id="PS50056">
    <property type="entry name" value="TYR_PHOSPHATASE_2"/>
    <property type="match status" value="1"/>
</dbReference>
<dbReference type="OMA" id="MVNMQVC"/>
<evidence type="ECO:0000256" key="1">
    <source>
        <dbReference type="ARBA" id="ARBA00008601"/>
    </source>
</evidence>
<dbReference type="GO" id="GO:0005737">
    <property type="term" value="C:cytoplasm"/>
    <property type="evidence" value="ECO:0007669"/>
    <property type="project" value="TreeGrafter"/>
</dbReference>
<dbReference type="PANTHER" id="PTHR10159">
    <property type="entry name" value="DUAL SPECIFICITY PROTEIN PHOSPHATASE"/>
    <property type="match status" value="1"/>
</dbReference>